<evidence type="ECO:0000256" key="4">
    <source>
        <dbReference type="SAM" id="MobiDB-lite"/>
    </source>
</evidence>
<dbReference type="CDD" id="cd14798">
    <property type="entry name" value="RX-CC_like"/>
    <property type="match status" value="1"/>
</dbReference>
<dbReference type="InterPro" id="IPR041118">
    <property type="entry name" value="Rx_N"/>
</dbReference>
<feature type="compositionally biased region" description="Basic and acidic residues" evidence="4">
    <location>
        <begin position="922"/>
        <end position="940"/>
    </location>
</feature>
<dbReference type="Pfam" id="PF23598">
    <property type="entry name" value="LRR_14"/>
    <property type="match status" value="1"/>
</dbReference>
<feature type="domain" description="Disease resistance R13L4/SHOC-2-like LRR" evidence="8">
    <location>
        <begin position="563"/>
        <end position="862"/>
    </location>
</feature>
<keyword evidence="1" id="KW-0677">Repeat</keyword>
<dbReference type="SUPFAM" id="SSF52058">
    <property type="entry name" value="L domain-like"/>
    <property type="match status" value="1"/>
</dbReference>
<gene>
    <name evidence="9" type="ORF">VitviT2T_016539</name>
</gene>
<dbReference type="Gene3D" id="3.80.10.10">
    <property type="entry name" value="Ribonuclease Inhibitor"/>
    <property type="match status" value="1"/>
</dbReference>
<dbReference type="InterPro" id="IPR032675">
    <property type="entry name" value="LRR_dom_sf"/>
</dbReference>
<sequence>MADVAFAAAIRKVADILGNLLVDEGTRWYWLQDDIRWIHTEMRRIQLFLKGTEDIQGNSEGVANLIEEIRDLGFDVEDVIDTFFPKLASHRNKRSLGCLSTKVSCNPISFTFTRHKFGMEIARIKKWIEDINRAQTTYGNTGNTSREEEQDLRQTFPHVEVPNIIGFETQTEKLRAKLLDEDTPYCVISIVGMPGLGKTTLAREVFNSVKQGFQCYAWVYISQEPRLRDVLQDIGRQVGLAKEMREESLEANLFKFLREKRYVLVLDDIWKPETWDALKNAIPCNSNHGSRLILTSRARHVGVHIGGENSLHIMEPLDSGNSWELFSNIVIISLQNINGSFRSPQMEDTGRQILEKCGGVPLAIMVMGSHLLCVERTLPAWKRFLGSMGHGRPGISKILALSYKDLSHELKQCFLYFGLFPEDHEIPATKLINLWVAEGFVQTRGEQTPEDTGEDNLHELISRNLIQVVRRRFDGRVRTCRIHDLLRNLCISEANKNFFFTTHDNIDSTYPKRVRRLTTYRSSICDYISLGCHTPSLRALLCVNNNEEILQNKQLEYIQKGLGLLRVLSLEGVTFPPTLPDAIGNLVHLSYLELGRDGLVRLPSTIGNLKNLKTLDARQCNNLVLPTVMWKMKELRHIILTPIATFEYQSKSIGQLQPIEDVSLPNLQTLHMINGNILKADCLRKFTNLRKLGLVCDVAQVTIILSDAMTISDKLEKLTLTVLPSKKGKETKVDLFNADTYPLLDLPACPALSFSAYQNLSSLYLEGGFKKLLDFPTSLIKLTLLQIQLEEDPMETLGKLPNLKKLYLGRFSYMGLKMVISGPGTFPSLEDLIIELLPLKELEVDEEVMPKLRYVKIKFDVTLKIHSSVHSDRLKRIFSEFNDYLMRMSFLELDLDLKHFPGWLDDDIFFLEEEDFILEPSKDANKGKELMPDEVAKQDTVEDPNGISKRPLELGQCSSSGGQSESEQRKSGDAN</sequence>
<evidence type="ECO:0000313" key="10">
    <source>
        <dbReference type="Proteomes" id="UP001227230"/>
    </source>
</evidence>
<name>A0ABY9CQV3_VITVI</name>
<dbReference type="InterPro" id="IPR055414">
    <property type="entry name" value="LRR_R13L4/SHOC2-like"/>
</dbReference>
<accession>A0ABY9CQV3</accession>
<dbReference type="InterPro" id="IPR036388">
    <property type="entry name" value="WH-like_DNA-bd_sf"/>
</dbReference>
<dbReference type="PANTHER" id="PTHR23155:SF1238">
    <property type="entry name" value="TOMV SUSCEPTIBLE PROTEIN TM-2"/>
    <property type="match status" value="1"/>
</dbReference>
<reference evidence="9 10" key="1">
    <citation type="journal article" date="2023" name="Hortic Res">
        <title>The complete reference genome for grapevine (Vitis vinifera L.) genetics and breeding.</title>
        <authorList>
            <person name="Shi X."/>
            <person name="Cao S."/>
            <person name="Wang X."/>
            <person name="Huang S."/>
            <person name="Wang Y."/>
            <person name="Liu Z."/>
            <person name="Liu W."/>
            <person name="Leng X."/>
            <person name="Peng Y."/>
            <person name="Wang N."/>
            <person name="Wang Y."/>
            <person name="Ma Z."/>
            <person name="Xu X."/>
            <person name="Zhang F."/>
            <person name="Xue H."/>
            <person name="Zhong H."/>
            <person name="Wang Y."/>
            <person name="Zhang K."/>
            <person name="Velt A."/>
            <person name="Avia K."/>
            <person name="Holtgrawe D."/>
            <person name="Grimplet J."/>
            <person name="Matus J.T."/>
            <person name="Ware D."/>
            <person name="Wu X."/>
            <person name="Wang H."/>
            <person name="Liu C."/>
            <person name="Fang Y."/>
            <person name="Rustenholz C."/>
            <person name="Cheng Z."/>
            <person name="Xiao H."/>
            <person name="Zhou Y."/>
        </authorList>
    </citation>
    <scope>NUCLEOTIDE SEQUENCE [LARGE SCALE GENOMIC DNA]</scope>
    <source>
        <strain evidence="10">cv. Pinot noir / PN40024</strain>
        <tissue evidence="9">Leaf</tissue>
    </source>
</reference>
<dbReference type="Proteomes" id="UP001227230">
    <property type="component" value="Chromosome 11"/>
</dbReference>
<evidence type="ECO:0000259" key="8">
    <source>
        <dbReference type="Pfam" id="PF23598"/>
    </source>
</evidence>
<dbReference type="SUPFAM" id="SSF52540">
    <property type="entry name" value="P-loop containing nucleoside triphosphate hydrolases"/>
    <property type="match status" value="1"/>
</dbReference>
<dbReference type="PRINTS" id="PR00364">
    <property type="entry name" value="DISEASERSIST"/>
</dbReference>
<keyword evidence="10" id="KW-1185">Reference proteome</keyword>
<dbReference type="InterPro" id="IPR002182">
    <property type="entry name" value="NB-ARC"/>
</dbReference>
<feature type="domain" description="Disease resistance N-terminal" evidence="6">
    <location>
        <begin position="10"/>
        <end position="95"/>
    </location>
</feature>
<feature type="domain" description="Disease resistance protein winged helix" evidence="7">
    <location>
        <begin position="419"/>
        <end position="489"/>
    </location>
</feature>
<evidence type="ECO:0000256" key="1">
    <source>
        <dbReference type="ARBA" id="ARBA00022737"/>
    </source>
</evidence>
<feature type="region of interest" description="Disordered" evidence="4">
    <location>
        <begin position="922"/>
        <end position="975"/>
    </location>
</feature>
<keyword evidence="3" id="KW-0611">Plant defense</keyword>
<feature type="compositionally biased region" description="Low complexity" evidence="4">
    <location>
        <begin position="953"/>
        <end position="965"/>
    </location>
</feature>
<feature type="compositionally biased region" description="Basic and acidic residues" evidence="4">
    <location>
        <begin position="966"/>
        <end position="975"/>
    </location>
</feature>
<evidence type="ECO:0000256" key="3">
    <source>
        <dbReference type="ARBA" id="ARBA00022821"/>
    </source>
</evidence>
<dbReference type="EMBL" id="CP126658">
    <property type="protein sequence ID" value="WJZ97978.1"/>
    <property type="molecule type" value="Genomic_DNA"/>
</dbReference>
<dbReference type="InterPro" id="IPR044974">
    <property type="entry name" value="Disease_R_plants"/>
</dbReference>
<dbReference type="Pfam" id="PF18052">
    <property type="entry name" value="Rx_N"/>
    <property type="match status" value="1"/>
</dbReference>
<evidence type="ECO:0000256" key="2">
    <source>
        <dbReference type="ARBA" id="ARBA00022741"/>
    </source>
</evidence>
<evidence type="ECO:0000259" key="5">
    <source>
        <dbReference type="Pfam" id="PF00931"/>
    </source>
</evidence>
<dbReference type="Gene3D" id="1.10.8.430">
    <property type="entry name" value="Helical domain of apoptotic protease-activating factors"/>
    <property type="match status" value="1"/>
</dbReference>
<dbReference type="InterPro" id="IPR038005">
    <property type="entry name" value="RX-like_CC"/>
</dbReference>
<dbReference type="PANTHER" id="PTHR23155">
    <property type="entry name" value="DISEASE RESISTANCE PROTEIN RP"/>
    <property type="match status" value="1"/>
</dbReference>
<organism evidence="9 10">
    <name type="scientific">Vitis vinifera</name>
    <name type="common">Grape</name>
    <dbReference type="NCBI Taxonomy" id="29760"/>
    <lineage>
        <taxon>Eukaryota</taxon>
        <taxon>Viridiplantae</taxon>
        <taxon>Streptophyta</taxon>
        <taxon>Embryophyta</taxon>
        <taxon>Tracheophyta</taxon>
        <taxon>Spermatophyta</taxon>
        <taxon>Magnoliopsida</taxon>
        <taxon>eudicotyledons</taxon>
        <taxon>Gunneridae</taxon>
        <taxon>Pentapetalae</taxon>
        <taxon>rosids</taxon>
        <taxon>Vitales</taxon>
        <taxon>Vitaceae</taxon>
        <taxon>Viteae</taxon>
        <taxon>Vitis</taxon>
    </lineage>
</organism>
<dbReference type="Gene3D" id="1.10.10.10">
    <property type="entry name" value="Winged helix-like DNA-binding domain superfamily/Winged helix DNA-binding domain"/>
    <property type="match status" value="1"/>
</dbReference>
<evidence type="ECO:0000259" key="7">
    <source>
        <dbReference type="Pfam" id="PF23559"/>
    </source>
</evidence>
<protein>
    <recommendedName>
        <fullName evidence="11">Disease resistance protein</fullName>
    </recommendedName>
</protein>
<dbReference type="Gene3D" id="3.40.50.300">
    <property type="entry name" value="P-loop containing nucleotide triphosphate hydrolases"/>
    <property type="match status" value="1"/>
</dbReference>
<dbReference type="InterPro" id="IPR027417">
    <property type="entry name" value="P-loop_NTPase"/>
</dbReference>
<dbReference type="Gene3D" id="1.20.5.4130">
    <property type="match status" value="1"/>
</dbReference>
<evidence type="ECO:0000313" key="9">
    <source>
        <dbReference type="EMBL" id="WJZ97978.1"/>
    </source>
</evidence>
<proteinExistence type="predicted"/>
<dbReference type="Pfam" id="PF00931">
    <property type="entry name" value="NB-ARC"/>
    <property type="match status" value="1"/>
</dbReference>
<dbReference type="InterPro" id="IPR042197">
    <property type="entry name" value="Apaf_helical"/>
</dbReference>
<dbReference type="InterPro" id="IPR058922">
    <property type="entry name" value="WHD_DRP"/>
</dbReference>
<dbReference type="Pfam" id="PF23559">
    <property type="entry name" value="WHD_DRP"/>
    <property type="match status" value="1"/>
</dbReference>
<dbReference type="EMBL" id="CP126658">
    <property type="protein sequence ID" value="WJZ97977.1"/>
    <property type="molecule type" value="Genomic_DNA"/>
</dbReference>
<keyword evidence="2" id="KW-0547">Nucleotide-binding</keyword>
<evidence type="ECO:0008006" key="11">
    <source>
        <dbReference type="Google" id="ProtNLM"/>
    </source>
</evidence>
<evidence type="ECO:0000259" key="6">
    <source>
        <dbReference type="Pfam" id="PF18052"/>
    </source>
</evidence>
<feature type="domain" description="NB-ARC" evidence="5">
    <location>
        <begin position="168"/>
        <end position="331"/>
    </location>
</feature>